<accession>A0A0L0FDE4</accession>
<evidence type="ECO:0000313" key="1">
    <source>
        <dbReference type="EMBL" id="KNC74770.1"/>
    </source>
</evidence>
<dbReference type="Proteomes" id="UP000054560">
    <property type="component" value="Unassembled WGS sequence"/>
</dbReference>
<dbReference type="AlphaFoldDB" id="A0A0L0FDE4"/>
<evidence type="ECO:0000313" key="2">
    <source>
        <dbReference type="Proteomes" id="UP000054560"/>
    </source>
</evidence>
<organism evidence="1 2">
    <name type="scientific">Sphaeroforma arctica JP610</name>
    <dbReference type="NCBI Taxonomy" id="667725"/>
    <lineage>
        <taxon>Eukaryota</taxon>
        <taxon>Ichthyosporea</taxon>
        <taxon>Ichthyophonida</taxon>
        <taxon>Sphaeroforma</taxon>
    </lineage>
</organism>
<name>A0A0L0FDE4_9EUKA</name>
<keyword evidence="2" id="KW-1185">Reference proteome</keyword>
<proteinExistence type="predicted"/>
<dbReference type="GeneID" id="25913195"/>
<reference evidence="1 2" key="1">
    <citation type="submission" date="2011-02" db="EMBL/GenBank/DDBJ databases">
        <title>The Genome Sequence of Sphaeroforma arctica JP610.</title>
        <authorList>
            <consortium name="The Broad Institute Genome Sequencing Platform"/>
            <person name="Russ C."/>
            <person name="Cuomo C."/>
            <person name="Young S.K."/>
            <person name="Zeng Q."/>
            <person name="Gargeya S."/>
            <person name="Alvarado L."/>
            <person name="Berlin A."/>
            <person name="Chapman S.B."/>
            <person name="Chen Z."/>
            <person name="Freedman E."/>
            <person name="Gellesch M."/>
            <person name="Goldberg J."/>
            <person name="Griggs A."/>
            <person name="Gujja S."/>
            <person name="Heilman E."/>
            <person name="Heiman D."/>
            <person name="Howarth C."/>
            <person name="Mehta T."/>
            <person name="Neiman D."/>
            <person name="Pearson M."/>
            <person name="Roberts A."/>
            <person name="Saif S."/>
            <person name="Shea T."/>
            <person name="Shenoy N."/>
            <person name="Sisk P."/>
            <person name="Stolte C."/>
            <person name="Sykes S."/>
            <person name="White J."/>
            <person name="Yandava C."/>
            <person name="Burger G."/>
            <person name="Gray M.W."/>
            <person name="Holland P.W.H."/>
            <person name="King N."/>
            <person name="Lang F.B.F."/>
            <person name="Roger A.J."/>
            <person name="Ruiz-Trillo I."/>
            <person name="Haas B."/>
            <person name="Nusbaum C."/>
            <person name="Birren B."/>
        </authorList>
    </citation>
    <scope>NUCLEOTIDE SEQUENCE [LARGE SCALE GENOMIC DNA]</scope>
    <source>
        <strain evidence="1 2">JP610</strain>
    </source>
</reference>
<dbReference type="EMBL" id="KQ244103">
    <property type="protein sequence ID" value="KNC74770.1"/>
    <property type="molecule type" value="Genomic_DNA"/>
</dbReference>
<gene>
    <name evidence="1" type="ORF">SARC_12691</name>
</gene>
<dbReference type="RefSeq" id="XP_014148672.1">
    <property type="nucleotide sequence ID" value="XM_014293197.1"/>
</dbReference>
<protein>
    <submittedName>
        <fullName evidence="1">Uncharacterized protein</fullName>
    </submittedName>
</protein>
<sequence>MLGMVGMADMSDTIQGGLDAAKSDIPVCVAKATDAEAVACNTALVAKAQAAFPDAVPIIDAVVSKLFDPIVKCAGAADAKACVEGTIDSAFNAALKLLTPANRRDIDPNMIAMVVDPAVTEFKTNLHVCYGQPNFDHCGVEVTLEEVNKLWNTYGSMLGMIGAADMATTAQVAIDAANADFSPVWLPLPMPSLSLACKNFL</sequence>